<dbReference type="NCBIfam" id="NF041667">
    <property type="entry name" value="GvpU"/>
    <property type="match status" value="1"/>
</dbReference>
<sequence>MSEAAKDNILEFFVKASNKHGFELDISLLVNGAVVSGTMVSAKEYFENLSESFEDGSDLSQELSAQLAQAGESAQSSSDGEAYFIHLKNVLVYCGDSKPTPSKGKILWRGKLSEVDSFFLGKISEPKNSSNKKA</sequence>
<accession>A0ABY4HGU8</accession>
<name>A0ABY4HGU8_9BACI</name>
<protein>
    <submittedName>
        <fullName evidence="1">Gas vesicle protein GvpU</fullName>
    </submittedName>
</protein>
<dbReference type="EMBL" id="CP095075">
    <property type="protein sequence ID" value="UOR13518.1"/>
    <property type="molecule type" value="Genomic_DNA"/>
</dbReference>
<evidence type="ECO:0000313" key="1">
    <source>
        <dbReference type="EMBL" id="UOR13518.1"/>
    </source>
</evidence>
<reference evidence="1" key="1">
    <citation type="submission" date="2022-04" db="EMBL/GenBank/DDBJ databases">
        <title>Halobacillus sp. isolated from saltern.</title>
        <authorList>
            <person name="Won M."/>
            <person name="Lee C.-M."/>
            <person name="Woen H.-Y."/>
            <person name="Kwon S.-W."/>
        </authorList>
    </citation>
    <scope>NUCLEOTIDE SEQUENCE</scope>
    <source>
        <strain evidence="1">SSHM10-5</strain>
    </source>
</reference>
<dbReference type="Proteomes" id="UP000830326">
    <property type="component" value="Chromosome"/>
</dbReference>
<evidence type="ECO:0000313" key="2">
    <source>
        <dbReference type="Proteomes" id="UP000830326"/>
    </source>
</evidence>
<proteinExistence type="predicted"/>
<organism evidence="1 2">
    <name type="scientific">Halobacillus amylolyticus</name>
    <dbReference type="NCBI Taxonomy" id="2932259"/>
    <lineage>
        <taxon>Bacteria</taxon>
        <taxon>Bacillati</taxon>
        <taxon>Bacillota</taxon>
        <taxon>Bacilli</taxon>
        <taxon>Bacillales</taxon>
        <taxon>Bacillaceae</taxon>
        <taxon>Halobacillus</taxon>
    </lineage>
</organism>
<gene>
    <name evidence="1" type="ORF">MUO15_08720</name>
</gene>
<keyword evidence="2" id="KW-1185">Reference proteome</keyword>
<dbReference type="InterPro" id="IPR049644">
    <property type="entry name" value="GvpU-like"/>
</dbReference>
<dbReference type="RefSeq" id="WP_245035162.1">
    <property type="nucleotide sequence ID" value="NZ_CP095075.1"/>
</dbReference>